<dbReference type="FunFam" id="1.10.10.10:FF:000001">
    <property type="entry name" value="LysR family transcriptional regulator"/>
    <property type="match status" value="1"/>
</dbReference>
<evidence type="ECO:0000256" key="5">
    <source>
        <dbReference type="ARBA" id="ARBA00023163"/>
    </source>
</evidence>
<dbReference type="Pfam" id="PF00126">
    <property type="entry name" value="HTH_1"/>
    <property type="match status" value="1"/>
</dbReference>
<evidence type="ECO:0000313" key="7">
    <source>
        <dbReference type="EMBL" id="QFI74076.1"/>
    </source>
</evidence>
<evidence type="ECO:0000256" key="3">
    <source>
        <dbReference type="ARBA" id="ARBA00023015"/>
    </source>
</evidence>
<proteinExistence type="inferred from homology"/>
<dbReference type="PANTHER" id="PTHR30346:SF17">
    <property type="entry name" value="LYSR FAMILY TRANSCRIPTIONAL REGULATOR"/>
    <property type="match status" value="1"/>
</dbReference>
<dbReference type="GO" id="GO:0003677">
    <property type="term" value="F:DNA binding"/>
    <property type="evidence" value="ECO:0007669"/>
    <property type="project" value="UniProtKB-KW"/>
</dbReference>
<dbReference type="Proteomes" id="UP000325641">
    <property type="component" value="Chromosome"/>
</dbReference>
<dbReference type="CDD" id="cd08445">
    <property type="entry name" value="PBP2_BenM_CatM_CatR"/>
    <property type="match status" value="1"/>
</dbReference>
<evidence type="ECO:0000256" key="4">
    <source>
        <dbReference type="ARBA" id="ARBA00023125"/>
    </source>
</evidence>
<dbReference type="Gene3D" id="1.10.10.10">
    <property type="entry name" value="Winged helix-like DNA-binding domain superfamily/Winged helix DNA-binding domain"/>
    <property type="match status" value="1"/>
</dbReference>
<keyword evidence="3" id="KW-0805">Transcription regulation</keyword>
<evidence type="ECO:0000313" key="8">
    <source>
        <dbReference type="Proteomes" id="UP000325641"/>
    </source>
</evidence>
<dbReference type="SUPFAM" id="SSF53850">
    <property type="entry name" value="Periplasmic binding protein-like II"/>
    <property type="match status" value="1"/>
</dbReference>
<dbReference type="InterPro" id="IPR036388">
    <property type="entry name" value="WH-like_DNA-bd_sf"/>
</dbReference>
<evidence type="ECO:0000256" key="1">
    <source>
        <dbReference type="ARBA" id="ARBA00003502"/>
    </source>
</evidence>
<dbReference type="AlphaFoldDB" id="A0A5P6P783"/>
<dbReference type="Pfam" id="PF03466">
    <property type="entry name" value="LysR_substrate"/>
    <property type="match status" value="1"/>
</dbReference>
<protein>
    <submittedName>
        <fullName evidence="7">LysR family transcriptional regulator</fullName>
    </submittedName>
</protein>
<keyword evidence="4" id="KW-0238">DNA-binding</keyword>
<dbReference type="EMBL" id="CP044543">
    <property type="protein sequence ID" value="QFI74076.1"/>
    <property type="molecule type" value="Genomic_DNA"/>
</dbReference>
<dbReference type="PANTHER" id="PTHR30346">
    <property type="entry name" value="TRANSCRIPTIONAL DUAL REGULATOR HCAR-RELATED"/>
    <property type="match status" value="1"/>
</dbReference>
<evidence type="ECO:0000256" key="2">
    <source>
        <dbReference type="ARBA" id="ARBA00009437"/>
    </source>
</evidence>
<dbReference type="SUPFAM" id="SSF46785">
    <property type="entry name" value="Winged helix' DNA-binding domain"/>
    <property type="match status" value="1"/>
</dbReference>
<dbReference type="GO" id="GO:0032993">
    <property type="term" value="C:protein-DNA complex"/>
    <property type="evidence" value="ECO:0007669"/>
    <property type="project" value="TreeGrafter"/>
</dbReference>
<dbReference type="Gene3D" id="3.40.190.10">
    <property type="entry name" value="Periplasmic binding protein-like II"/>
    <property type="match status" value="2"/>
</dbReference>
<evidence type="ECO:0000259" key="6">
    <source>
        <dbReference type="PROSITE" id="PS50931"/>
    </source>
</evidence>
<dbReference type="InterPro" id="IPR036390">
    <property type="entry name" value="WH_DNA-bd_sf"/>
</dbReference>
<dbReference type="RefSeq" id="WP_151646638.1">
    <property type="nucleotide sequence ID" value="NZ_CP044543.1"/>
</dbReference>
<comment type="similarity">
    <text evidence="2">Belongs to the LysR transcriptional regulatory family.</text>
</comment>
<dbReference type="InterPro" id="IPR000847">
    <property type="entry name" value="LysR_HTH_N"/>
</dbReference>
<organism evidence="7 8">
    <name type="scientific">Bradyrhizobium betae</name>
    <dbReference type="NCBI Taxonomy" id="244734"/>
    <lineage>
        <taxon>Bacteria</taxon>
        <taxon>Pseudomonadati</taxon>
        <taxon>Pseudomonadota</taxon>
        <taxon>Alphaproteobacteria</taxon>
        <taxon>Hyphomicrobiales</taxon>
        <taxon>Nitrobacteraceae</taxon>
        <taxon>Bradyrhizobium</taxon>
    </lineage>
</organism>
<name>A0A5P6P783_9BRAD</name>
<comment type="function">
    <text evidence="1">NodD regulates the expression of the nodABCFE genes which encode other nodulation proteins. NodD is also a negative regulator of its own expression. Binds flavonoids as inducers.</text>
</comment>
<dbReference type="PROSITE" id="PS50931">
    <property type="entry name" value="HTH_LYSR"/>
    <property type="match status" value="1"/>
</dbReference>
<keyword evidence="5" id="KW-0804">Transcription</keyword>
<sequence>MDLRQLRYFVTVANERNFSRAADRLHIAQPPLSRQIQQLEAEVGAELIDRSSRPLRLTEPGRLFYEQSIQVLARVEEMRTMMKRTLKIEKRRFVIGFVGSVLYGHLPELIREFRRAAPEVELHLVELVTLEQIAALKEGRIDIGFGRVRFDDDEVRRIILREEQLVVALPMDHPLEKQSGPVSLEQLAEERLILYPRAPRPGYADQVIALFHDRGLEPRVAHEARELQIAVGLVAAEEGACIVPVSVQKSRVEGVRYKRLAEPATSPIIMSHRQGDKMPELGVMADVIARMYQIWGYDVPDALLRFDL</sequence>
<accession>A0A5P6P783</accession>
<dbReference type="PRINTS" id="PR00039">
    <property type="entry name" value="HTHLYSR"/>
</dbReference>
<gene>
    <name evidence="7" type="ORF">F8237_17715</name>
</gene>
<dbReference type="GO" id="GO:0003700">
    <property type="term" value="F:DNA-binding transcription factor activity"/>
    <property type="evidence" value="ECO:0007669"/>
    <property type="project" value="InterPro"/>
</dbReference>
<feature type="domain" description="HTH lysR-type" evidence="6">
    <location>
        <begin position="1"/>
        <end position="58"/>
    </location>
</feature>
<reference evidence="8" key="1">
    <citation type="submission" date="2019-10" db="EMBL/GenBank/DDBJ databases">
        <title>Complete Genome Sequence of Bradyrhizobium betae type strain PL7HG1T.</title>
        <authorList>
            <person name="Bromfield E.S.P."/>
            <person name="Cloutier S."/>
        </authorList>
    </citation>
    <scope>NUCLEOTIDE SEQUENCE [LARGE SCALE GENOMIC DNA]</scope>
    <source>
        <strain evidence="8">PL7HG1</strain>
    </source>
</reference>
<dbReference type="InterPro" id="IPR005119">
    <property type="entry name" value="LysR_subst-bd"/>
</dbReference>
<dbReference type="KEGG" id="bbet:F8237_17715"/>
<dbReference type="OrthoDB" id="9811588at2"/>